<feature type="compositionally biased region" description="Basic and acidic residues" evidence="1">
    <location>
        <begin position="176"/>
        <end position="185"/>
    </location>
</feature>
<keyword evidence="2" id="KW-0472">Membrane</keyword>
<dbReference type="EMBL" id="VTPC01090155">
    <property type="protein sequence ID" value="KAF2884593.1"/>
    <property type="molecule type" value="Genomic_DNA"/>
</dbReference>
<name>A0A8K0G3Q9_IGNLU</name>
<feature type="compositionally biased region" description="Polar residues" evidence="1">
    <location>
        <begin position="247"/>
        <end position="269"/>
    </location>
</feature>
<keyword evidence="2" id="KW-0812">Transmembrane</keyword>
<feature type="compositionally biased region" description="Low complexity" evidence="1">
    <location>
        <begin position="191"/>
        <end position="200"/>
    </location>
</feature>
<comment type="caution">
    <text evidence="3">The sequence shown here is derived from an EMBL/GenBank/DDBJ whole genome shotgun (WGS) entry which is preliminary data.</text>
</comment>
<evidence type="ECO:0000313" key="4">
    <source>
        <dbReference type="Proteomes" id="UP000801492"/>
    </source>
</evidence>
<gene>
    <name evidence="3" type="ORF">ILUMI_21596</name>
</gene>
<organism evidence="3 4">
    <name type="scientific">Ignelater luminosus</name>
    <name type="common">Cucubano</name>
    <name type="synonym">Pyrophorus luminosus</name>
    <dbReference type="NCBI Taxonomy" id="2038154"/>
    <lineage>
        <taxon>Eukaryota</taxon>
        <taxon>Metazoa</taxon>
        <taxon>Ecdysozoa</taxon>
        <taxon>Arthropoda</taxon>
        <taxon>Hexapoda</taxon>
        <taxon>Insecta</taxon>
        <taxon>Pterygota</taxon>
        <taxon>Neoptera</taxon>
        <taxon>Endopterygota</taxon>
        <taxon>Coleoptera</taxon>
        <taxon>Polyphaga</taxon>
        <taxon>Elateriformia</taxon>
        <taxon>Elateroidea</taxon>
        <taxon>Elateridae</taxon>
        <taxon>Agrypninae</taxon>
        <taxon>Pyrophorini</taxon>
        <taxon>Ignelater</taxon>
    </lineage>
</organism>
<evidence type="ECO:0000313" key="3">
    <source>
        <dbReference type="EMBL" id="KAF2884593.1"/>
    </source>
</evidence>
<accession>A0A8K0G3Q9</accession>
<feature type="compositionally biased region" description="Polar residues" evidence="1">
    <location>
        <begin position="227"/>
        <end position="237"/>
    </location>
</feature>
<feature type="transmembrane region" description="Helical" evidence="2">
    <location>
        <begin position="55"/>
        <end position="77"/>
    </location>
</feature>
<sequence length="655" mass="73812">MSRAGKKWGRFIEQKANEKNKKEVLPKAIKKERRVYQKKTLFLANTKTCDCFSELVIMLYKLIILSFMFVFVTSLSVNDSSELVSTYAKVARWGAVSSTSIPNEGRSNGQSLWTHRSDVNIRRGQNLKPKQPVTYYYSMQIPSSKVDQVKLEPMPAKGEVQERFNPRPYFDFVFDDPPRSNKRPDPPNSNNPPDQSKPPSVVYGTPVDSIPGLSPPSSFNSKPPSNTYDSPFSSYNPPNIKPDDSKNNPPDTFNYPPTGNQPSYTNPKDNQLPKDTYGAPNDNQPPPPPPPPSSSYGAPIDSSGPSDSYGAPPADFYNTPDNNKPTDMKDNNQQSNGFHPPLAPPAPPEDSPPPKQPADSYSSVPSDNGGNSDNSYYKPPQNNGNGDHSYPDNFYQSPNSDTNNNGGQSQDNGPPITQTIQPPESAEPPYFDHPPTSHHHHHSSQVPSMAEDDLSPPPAGVPYGKIPQYLDHEPNEHDFYHFGHHDIYHEVHHTTPTTTTTTTEAPRAGHYSYYYLGRKLWYIPLYFSVYFIVYVTVLILKSIARHKIQFSHHFDKGRSSRGLDIDSVNQTVVDALESIEHKYMYEQGLEDYDEMQARQGKGMMMDEDMNAMHDMKEMEMQKDMEEEKAVANDAWAGYYDFIINEGSFKFWAVFQ</sequence>
<feature type="compositionally biased region" description="Pro residues" evidence="1">
    <location>
        <begin position="283"/>
        <end position="293"/>
    </location>
</feature>
<feature type="region of interest" description="Disordered" evidence="1">
    <location>
        <begin position="157"/>
        <end position="470"/>
    </location>
</feature>
<evidence type="ECO:0000256" key="2">
    <source>
        <dbReference type="SAM" id="Phobius"/>
    </source>
</evidence>
<keyword evidence="4" id="KW-1185">Reference proteome</keyword>
<proteinExistence type="predicted"/>
<reference evidence="3" key="1">
    <citation type="submission" date="2019-08" db="EMBL/GenBank/DDBJ databases">
        <title>The genome of the North American firefly Photinus pyralis.</title>
        <authorList>
            <consortium name="Photinus pyralis genome working group"/>
            <person name="Fallon T.R."/>
            <person name="Sander Lower S.E."/>
            <person name="Weng J.-K."/>
        </authorList>
    </citation>
    <scope>NUCLEOTIDE SEQUENCE</scope>
    <source>
        <strain evidence="3">TRF0915ILg1</strain>
        <tissue evidence="3">Whole body</tissue>
    </source>
</reference>
<dbReference type="Proteomes" id="UP000801492">
    <property type="component" value="Unassembled WGS sequence"/>
</dbReference>
<protein>
    <submittedName>
        <fullName evidence="3">Uncharacterized protein</fullName>
    </submittedName>
</protein>
<dbReference type="AlphaFoldDB" id="A0A8K0G3Q9"/>
<feature type="non-terminal residue" evidence="3">
    <location>
        <position position="655"/>
    </location>
</feature>
<feature type="compositionally biased region" description="Pro residues" evidence="1">
    <location>
        <begin position="341"/>
        <end position="356"/>
    </location>
</feature>
<evidence type="ECO:0000256" key="1">
    <source>
        <dbReference type="SAM" id="MobiDB-lite"/>
    </source>
</evidence>
<feature type="compositionally biased region" description="Polar residues" evidence="1">
    <location>
        <begin position="359"/>
        <end position="386"/>
    </location>
</feature>
<dbReference type="OrthoDB" id="8194095at2759"/>
<keyword evidence="2" id="KW-1133">Transmembrane helix</keyword>
<feature type="transmembrane region" description="Helical" evidence="2">
    <location>
        <begin position="520"/>
        <end position="540"/>
    </location>
</feature>
<feature type="compositionally biased region" description="Low complexity" evidence="1">
    <location>
        <begin position="215"/>
        <end position="226"/>
    </location>
</feature>
<feature type="compositionally biased region" description="Polar residues" evidence="1">
    <location>
        <begin position="394"/>
        <end position="422"/>
    </location>
</feature>